<feature type="non-terminal residue" evidence="2">
    <location>
        <position position="1"/>
    </location>
</feature>
<dbReference type="AlphaFoldDB" id="A0A146JZQ9"/>
<name>A0A146JZQ9_9EUKA</name>
<gene>
    <name evidence="2" type="ORF">TPC1_31320</name>
</gene>
<feature type="coiled-coil region" evidence="1">
    <location>
        <begin position="321"/>
        <end position="348"/>
    </location>
</feature>
<keyword evidence="1" id="KW-0175">Coiled coil</keyword>
<protein>
    <submittedName>
        <fullName evidence="2">Uncharacterized protein</fullName>
    </submittedName>
</protein>
<reference evidence="2" key="1">
    <citation type="submission" date="2015-07" db="EMBL/GenBank/DDBJ databases">
        <title>Adaptation to a free-living lifestyle via gene acquisitions in the diplomonad Trepomonas sp. PC1.</title>
        <authorList>
            <person name="Xu F."/>
            <person name="Jerlstrom-Hultqvist J."/>
            <person name="Kolisko M."/>
            <person name="Simpson A.G.B."/>
            <person name="Roger A.J."/>
            <person name="Svard S.G."/>
            <person name="Andersson J.O."/>
        </authorList>
    </citation>
    <scope>NUCLEOTIDE SEQUENCE</scope>
    <source>
        <strain evidence="2">PC1</strain>
    </source>
</reference>
<evidence type="ECO:0000313" key="2">
    <source>
        <dbReference type="EMBL" id="JAP89185.1"/>
    </source>
</evidence>
<proteinExistence type="predicted"/>
<sequence>RNTFIHLQNEIRKGRPVHAFLLNHMHNLAQLFSKKHVEMQDDIQYLQSVYKDNFISLGYLTHKYNTAQKQQQKIKSILNEQQQEWEARRQKYFYIRGLLCEKLESQCVELEFPREIQPIDRLSIQNLRLQRQNLFKTLKETSELLKQQKFQQQQNFIKKKRQFDFIKAKNSEVLGELKIQKMNYKIERQQCEQNLNKIFTSIRMATEELQQTDSVLTKKQLQFNDQVNQQILQINEEAQKVHFYTQKRVKSLSACFSEQFKDVDDLKTKIFNYQKEIAEISQQVAVDMSTRNSVMDYIKKLRKTVEEQKPSPVYDYLINLEEIQMQKIKALKRDIEQAEKQKIRQNRMEKATSLVQLERLGLFLSSAKTYVK</sequence>
<organism evidence="2">
    <name type="scientific">Trepomonas sp. PC1</name>
    <dbReference type="NCBI Taxonomy" id="1076344"/>
    <lineage>
        <taxon>Eukaryota</taxon>
        <taxon>Metamonada</taxon>
        <taxon>Diplomonadida</taxon>
        <taxon>Hexamitidae</taxon>
        <taxon>Hexamitinae</taxon>
        <taxon>Trepomonas</taxon>
    </lineage>
</organism>
<accession>A0A146JZQ9</accession>
<evidence type="ECO:0000256" key="1">
    <source>
        <dbReference type="SAM" id="Coils"/>
    </source>
</evidence>
<dbReference type="EMBL" id="GDID01007421">
    <property type="protein sequence ID" value="JAP89185.1"/>
    <property type="molecule type" value="Transcribed_RNA"/>
</dbReference>